<dbReference type="RefSeq" id="WP_344797213.1">
    <property type="nucleotide sequence ID" value="NZ_BAABBN010000004.1"/>
</dbReference>
<gene>
    <name evidence="2" type="ORF">GCM10022277_15680</name>
</gene>
<feature type="chain" id="PRO_5047357970" description="Cupin domain-containing protein" evidence="1">
    <location>
        <begin position="23"/>
        <end position="143"/>
    </location>
</feature>
<dbReference type="Gene3D" id="2.60.120.10">
    <property type="entry name" value="Jelly Rolls"/>
    <property type="match status" value="1"/>
</dbReference>
<comment type="caution">
    <text evidence="2">The sequence shown here is derived from an EMBL/GenBank/DDBJ whole genome shotgun (WGS) entry which is preliminary data.</text>
</comment>
<evidence type="ECO:0000313" key="3">
    <source>
        <dbReference type="Proteomes" id="UP001501565"/>
    </source>
</evidence>
<organism evidence="2 3">
    <name type="scientific">Litoribacillus peritrichatus</name>
    <dbReference type="NCBI Taxonomy" id="718191"/>
    <lineage>
        <taxon>Bacteria</taxon>
        <taxon>Pseudomonadati</taxon>
        <taxon>Pseudomonadota</taxon>
        <taxon>Gammaproteobacteria</taxon>
        <taxon>Oceanospirillales</taxon>
        <taxon>Oceanospirillaceae</taxon>
        <taxon>Litoribacillus</taxon>
    </lineage>
</organism>
<proteinExistence type="predicted"/>
<feature type="signal peptide" evidence="1">
    <location>
        <begin position="1"/>
        <end position="22"/>
    </location>
</feature>
<dbReference type="InterPro" id="IPR014710">
    <property type="entry name" value="RmlC-like_jellyroll"/>
</dbReference>
<reference evidence="3" key="1">
    <citation type="journal article" date="2019" name="Int. J. Syst. Evol. Microbiol.">
        <title>The Global Catalogue of Microorganisms (GCM) 10K type strain sequencing project: providing services to taxonomists for standard genome sequencing and annotation.</title>
        <authorList>
            <consortium name="The Broad Institute Genomics Platform"/>
            <consortium name="The Broad Institute Genome Sequencing Center for Infectious Disease"/>
            <person name="Wu L."/>
            <person name="Ma J."/>
        </authorList>
    </citation>
    <scope>NUCLEOTIDE SEQUENCE [LARGE SCALE GENOMIC DNA]</scope>
    <source>
        <strain evidence="3">JCM 17551</strain>
    </source>
</reference>
<evidence type="ECO:0000256" key="1">
    <source>
        <dbReference type="SAM" id="SignalP"/>
    </source>
</evidence>
<evidence type="ECO:0008006" key="4">
    <source>
        <dbReference type="Google" id="ProtNLM"/>
    </source>
</evidence>
<keyword evidence="1" id="KW-0732">Signal</keyword>
<evidence type="ECO:0000313" key="2">
    <source>
        <dbReference type="EMBL" id="GAA3920849.1"/>
    </source>
</evidence>
<name>A0ABP7MGD7_9GAMM</name>
<dbReference type="SUPFAM" id="SSF51182">
    <property type="entry name" value="RmlC-like cupins"/>
    <property type="match status" value="1"/>
</dbReference>
<dbReference type="InterPro" id="IPR011051">
    <property type="entry name" value="RmlC_Cupin_sf"/>
</dbReference>
<accession>A0ABP7MGD7</accession>
<keyword evidence="3" id="KW-1185">Reference proteome</keyword>
<protein>
    <recommendedName>
        <fullName evidence="4">Cupin domain-containing protein</fullName>
    </recommendedName>
</protein>
<dbReference type="Proteomes" id="UP001501565">
    <property type="component" value="Unassembled WGS sequence"/>
</dbReference>
<sequence>MFKVIQSVLVIGLLLINSLASAQTNQGTGVNENIPAAHIASPEMYQVLLENDQVLVLKMVLKPNQADALHRHQDETVYFEKGGKLRIVTGTGKALEVEVPDGHVMWHSAWSHQVTNIGETDVVAVIVESKGSNQLISQVSVQP</sequence>
<dbReference type="EMBL" id="BAABBN010000004">
    <property type="protein sequence ID" value="GAA3920849.1"/>
    <property type="molecule type" value="Genomic_DNA"/>
</dbReference>